<dbReference type="GeneTree" id="ENSGT00940000177253"/>
<evidence type="ECO:0000259" key="1">
    <source>
        <dbReference type="PROSITE" id="PS51489"/>
    </source>
</evidence>
<dbReference type="AlphaFoldDB" id="A0A3B4F147"/>
<sequence>VDPVSLYSQVFSRGVGTRTAALYVAWAQHFEQRGLHEQADAVYQKALENQAHPASTVLHEYNCCVSLVDVVTALSVPLSVAGSHS</sequence>
<dbReference type="GO" id="GO:0004672">
    <property type="term" value="F:protein kinase activity"/>
    <property type="evidence" value="ECO:0007669"/>
    <property type="project" value="TreeGrafter"/>
</dbReference>
<organism evidence="2">
    <name type="scientific">Pundamilia nyererei</name>
    <dbReference type="NCBI Taxonomy" id="303518"/>
    <lineage>
        <taxon>Eukaryota</taxon>
        <taxon>Metazoa</taxon>
        <taxon>Chordata</taxon>
        <taxon>Craniata</taxon>
        <taxon>Vertebrata</taxon>
        <taxon>Euteleostomi</taxon>
        <taxon>Actinopterygii</taxon>
        <taxon>Neopterygii</taxon>
        <taxon>Teleostei</taxon>
        <taxon>Neoteleostei</taxon>
        <taxon>Acanthomorphata</taxon>
        <taxon>Ovalentaria</taxon>
        <taxon>Cichlomorphae</taxon>
        <taxon>Cichliformes</taxon>
        <taxon>Cichlidae</taxon>
        <taxon>African cichlids</taxon>
        <taxon>Pseudocrenilabrinae</taxon>
        <taxon>Haplochromini</taxon>
        <taxon>Pundamilia</taxon>
    </lineage>
</organism>
<dbReference type="GO" id="GO:0005634">
    <property type="term" value="C:nucleus"/>
    <property type="evidence" value="ECO:0007669"/>
    <property type="project" value="TreeGrafter"/>
</dbReference>
<dbReference type="Pfam" id="PF08311">
    <property type="entry name" value="Mad3_BUB1_I"/>
    <property type="match status" value="1"/>
</dbReference>
<reference evidence="2" key="1">
    <citation type="submission" date="2023-09" db="UniProtKB">
        <authorList>
            <consortium name="Ensembl"/>
        </authorList>
    </citation>
    <scope>IDENTIFICATION</scope>
</reference>
<accession>A0A3B4F147</accession>
<dbReference type="PANTHER" id="PTHR14030">
    <property type="entry name" value="MITOTIC CHECKPOINT SERINE/THREONINE-PROTEIN KINASE BUB1"/>
    <property type="match status" value="1"/>
</dbReference>
<dbReference type="PROSITE" id="PS51489">
    <property type="entry name" value="BUB1_N"/>
    <property type="match status" value="1"/>
</dbReference>
<protein>
    <recommendedName>
        <fullName evidence="1">BUB1 N-terminal domain-containing protein</fullName>
    </recommendedName>
</protein>
<dbReference type="GO" id="GO:0051754">
    <property type="term" value="P:meiotic sister chromatid cohesion, centromeric"/>
    <property type="evidence" value="ECO:0007669"/>
    <property type="project" value="TreeGrafter"/>
</dbReference>
<dbReference type="STRING" id="303518.ENSPNYP00000004220"/>
<dbReference type="Gene3D" id="1.25.40.430">
    <property type="match status" value="1"/>
</dbReference>
<feature type="domain" description="BUB1 N-terminal" evidence="1">
    <location>
        <begin position="1"/>
        <end position="85"/>
    </location>
</feature>
<dbReference type="PANTHER" id="PTHR14030:SF26">
    <property type="entry name" value="MITOTIC CHECKPOINT SERINE_THREONINE-PROTEIN KINASE BUB1"/>
    <property type="match status" value="1"/>
</dbReference>
<dbReference type="InterPro" id="IPR013212">
    <property type="entry name" value="Mad3/Bub1_I"/>
</dbReference>
<dbReference type="Ensembl" id="ENSPNYT00000004328.1">
    <property type="protein sequence ID" value="ENSPNYP00000004220.1"/>
    <property type="gene ID" value="ENSPNYG00000003277.1"/>
</dbReference>
<name>A0A3B4F147_9CICH</name>
<dbReference type="InterPro" id="IPR015661">
    <property type="entry name" value="Bub1/Mad3"/>
</dbReference>
<evidence type="ECO:0000313" key="2">
    <source>
        <dbReference type="Ensembl" id="ENSPNYP00000004220.1"/>
    </source>
</evidence>
<proteinExistence type="predicted"/>
<dbReference type="GO" id="GO:0007094">
    <property type="term" value="P:mitotic spindle assembly checkpoint signaling"/>
    <property type="evidence" value="ECO:0007669"/>
    <property type="project" value="InterPro"/>
</dbReference>